<evidence type="ECO:0000256" key="1">
    <source>
        <dbReference type="SAM" id="MobiDB-lite"/>
    </source>
</evidence>
<dbReference type="EMBL" id="JACIEE010000002">
    <property type="protein sequence ID" value="MBB3975755.1"/>
    <property type="molecule type" value="Genomic_DNA"/>
</dbReference>
<feature type="chain" id="PRO_5031296147" description="DUF2946 domain-containing protein" evidence="2">
    <location>
        <begin position="24"/>
        <end position="137"/>
    </location>
</feature>
<evidence type="ECO:0008006" key="5">
    <source>
        <dbReference type="Google" id="ProtNLM"/>
    </source>
</evidence>
<feature type="compositionally biased region" description="Basic and acidic residues" evidence="1">
    <location>
        <begin position="72"/>
        <end position="81"/>
    </location>
</feature>
<evidence type="ECO:0000313" key="4">
    <source>
        <dbReference type="Proteomes" id="UP000574761"/>
    </source>
</evidence>
<name>A0A7W6GHS5_9HYPH</name>
<dbReference type="Proteomes" id="UP000574761">
    <property type="component" value="Unassembled WGS sequence"/>
</dbReference>
<dbReference type="RefSeq" id="WP_183799801.1">
    <property type="nucleotide sequence ID" value="NZ_JACIEE010000002.1"/>
</dbReference>
<organism evidence="3 4">
    <name type="scientific">Mycoplana azooxidifex</name>
    <dbReference type="NCBI Taxonomy" id="1636188"/>
    <lineage>
        <taxon>Bacteria</taxon>
        <taxon>Pseudomonadati</taxon>
        <taxon>Pseudomonadota</taxon>
        <taxon>Alphaproteobacteria</taxon>
        <taxon>Hyphomicrobiales</taxon>
        <taxon>Rhizobiaceae</taxon>
        <taxon>Mycoplana</taxon>
    </lineage>
</organism>
<evidence type="ECO:0000313" key="3">
    <source>
        <dbReference type="EMBL" id="MBB3975755.1"/>
    </source>
</evidence>
<gene>
    <name evidence="3" type="ORF">GGQ64_000942</name>
</gene>
<protein>
    <recommendedName>
        <fullName evidence="5">DUF2946 domain-containing protein</fullName>
    </recommendedName>
</protein>
<keyword evidence="2" id="KW-0732">Signal</keyword>
<evidence type="ECO:0000256" key="2">
    <source>
        <dbReference type="SAM" id="SignalP"/>
    </source>
</evidence>
<accession>A0A7W6GHS5</accession>
<sequence>MKRLFLILAMLAAMVSGWTPALAATQQAGMSGAHAVHDAYDAGPAQQTTGSHGHVGHGDSLRADAPQVGQPPHEDHRDGQKHGALHPLLCSACFAVVAESDTLPATGVDASATSLPVVIFRGGEVLPPVPPPRPVHA</sequence>
<feature type="signal peptide" evidence="2">
    <location>
        <begin position="1"/>
        <end position="23"/>
    </location>
</feature>
<proteinExistence type="predicted"/>
<comment type="caution">
    <text evidence="3">The sequence shown here is derived from an EMBL/GenBank/DDBJ whole genome shotgun (WGS) entry which is preliminary data.</text>
</comment>
<dbReference type="AlphaFoldDB" id="A0A7W6GHS5"/>
<feature type="region of interest" description="Disordered" evidence="1">
    <location>
        <begin position="43"/>
        <end position="82"/>
    </location>
</feature>
<keyword evidence="4" id="KW-1185">Reference proteome</keyword>
<reference evidence="3 4" key="1">
    <citation type="submission" date="2020-08" db="EMBL/GenBank/DDBJ databases">
        <title>Genomic Encyclopedia of Type Strains, Phase IV (KMG-IV): sequencing the most valuable type-strain genomes for metagenomic binning, comparative biology and taxonomic classification.</title>
        <authorList>
            <person name="Goeker M."/>
        </authorList>
    </citation>
    <scope>NUCLEOTIDE SEQUENCE [LARGE SCALE GENOMIC DNA]</scope>
    <source>
        <strain evidence="3 4">DSM 100211</strain>
    </source>
</reference>